<comment type="caution">
    <text evidence="4">The sequence shown here is derived from an EMBL/GenBank/DDBJ whole genome shotgun (WGS) entry which is preliminary data.</text>
</comment>
<feature type="domain" description="Methyltransferase small" evidence="3">
    <location>
        <begin position="28"/>
        <end position="196"/>
    </location>
</feature>
<sequence>MSDHYYTNRPTAAHDRRNWEAKLRGYTLRFVSDAGVFAKGGVDYGSRTLIEAMEIPEAAEVLDVGCGYGPIGLTAAKLAAQGHITMIDVNGRAVELARENARNNQIDNATILESDLFAALDEGSQFDVVLTNPPIRAGKEVVHAIFAGAYERLRSGGSLWIVIQKKQGAPSAKQKLESLFAEVVEVTKDKGYRIYRAIK</sequence>
<dbReference type="CDD" id="cd02440">
    <property type="entry name" value="AdoMet_MTases"/>
    <property type="match status" value="1"/>
</dbReference>
<evidence type="ECO:0000259" key="3">
    <source>
        <dbReference type="Pfam" id="PF05175"/>
    </source>
</evidence>
<dbReference type="EMBL" id="BMIW01000030">
    <property type="protein sequence ID" value="GGG10729.1"/>
    <property type="molecule type" value="Genomic_DNA"/>
</dbReference>
<gene>
    <name evidence="4" type="primary">rsmC</name>
    <name evidence="4" type="ORF">GCM10010913_35750</name>
</gene>
<dbReference type="InterPro" id="IPR046977">
    <property type="entry name" value="RsmC/RlmG"/>
</dbReference>
<dbReference type="GO" id="GO:0008168">
    <property type="term" value="F:methyltransferase activity"/>
    <property type="evidence" value="ECO:0007669"/>
    <property type="project" value="UniProtKB-KW"/>
</dbReference>
<dbReference type="RefSeq" id="WP_120463630.1">
    <property type="nucleotide sequence ID" value="NZ_BMIW01000030.1"/>
</dbReference>
<dbReference type="Gene3D" id="3.40.50.150">
    <property type="entry name" value="Vaccinia Virus protein VP39"/>
    <property type="match status" value="1"/>
</dbReference>
<dbReference type="Pfam" id="PF05175">
    <property type="entry name" value="MTS"/>
    <property type="match status" value="1"/>
</dbReference>
<keyword evidence="1 4" id="KW-0489">Methyltransferase</keyword>
<keyword evidence="2" id="KW-0808">Transferase</keyword>
<evidence type="ECO:0000256" key="2">
    <source>
        <dbReference type="ARBA" id="ARBA00022679"/>
    </source>
</evidence>
<dbReference type="SUPFAM" id="SSF53335">
    <property type="entry name" value="S-adenosyl-L-methionine-dependent methyltransferases"/>
    <property type="match status" value="1"/>
</dbReference>
<dbReference type="InterPro" id="IPR029063">
    <property type="entry name" value="SAM-dependent_MTases_sf"/>
</dbReference>
<dbReference type="PANTHER" id="PTHR47816:SF4">
    <property type="entry name" value="RIBOSOMAL RNA SMALL SUBUNIT METHYLTRANSFERASE C"/>
    <property type="match status" value="1"/>
</dbReference>
<dbReference type="Proteomes" id="UP000608420">
    <property type="component" value="Unassembled WGS sequence"/>
</dbReference>
<evidence type="ECO:0000256" key="1">
    <source>
        <dbReference type="ARBA" id="ARBA00022603"/>
    </source>
</evidence>
<dbReference type="GO" id="GO:0032259">
    <property type="term" value="P:methylation"/>
    <property type="evidence" value="ECO:0007669"/>
    <property type="project" value="UniProtKB-KW"/>
</dbReference>
<evidence type="ECO:0000313" key="4">
    <source>
        <dbReference type="EMBL" id="GGG10729.1"/>
    </source>
</evidence>
<keyword evidence="5" id="KW-1185">Reference proteome</keyword>
<evidence type="ECO:0000313" key="5">
    <source>
        <dbReference type="Proteomes" id="UP000608420"/>
    </source>
</evidence>
<accession>A0ABQ1W3E2</accession>
<organism evidence="4 5">
    <name type="scientific">Paenibacillus aceti</name>
    <dbReference type="NCBI Taxonomy" id="1820010"/>
    <lineage>
        <taxon>Bacteria</taxon>
        <taxon>Bacillati</taxon>
        <taxon>Bacillota</taxon>
        <taxon>Bacilli</taxon>
        <taxon>Bacillales</taxon>
        <taxon>Paenibacillaceae</taxon>
        <taxon>Paenibacillus</taxon>
    </lineage>
</organism>
<name>A0ABQ1W3E2_9BACL</name>
<reference evidence="5" key="1">
    <citation type="journal article" date="2019" name="Int. J. Syst. Evol. Microbiol.">
        <title>The Global Catalogue of Microorganisms (GCM) 10K type strain sequencing project: providing services to taxonomists for standard genome sequencing and annotation.</title>
        <authorList>
            <consortium name="The Broad Institute Genomics Platform"/>
            <consortium name="The Broad Institute Genome Sequencing Center for Infectious Disease"/>
            <person name="Wu L."/>
            <person name="Ma J."/>
        </authorList>
    </citation>
    <scope>NUCLEOTIDE SEQUENCE [LARGE SCALE GENOMIC DNA]</scope>
    <source>
        <strain evidence="5">CGMCC 1.15420</strain>
    </source>
</reference>
<dbReference type="InterPro" id="IPR007848">
    <property type="entry name" value="Small_mtfrase_dom"/>
</dbReference>
<protein>
    <submittedName>
        <fullName evidence="4">Methyltransferase</fullName>
    </submittedName>
</protein>
<dbReference type="PANTHER" id="PTHR47816">
    <property type="entry name" value="RIBOSOMAL RNA SMALL SUBUNIT METHYLTRANSFERASE C"/>
    <property type="match status" value="1"/>
</dbReference>
<proteinExistence type="predicted"/>